<dbReference type="Gene3D" id="3.90.190.10">
    <property type="entry name" value="Protein tyrosine phosphatase superfamily"/>
    <property type="match status" value="1"/>
</dbReference>
<name>L0D9D0_SINAD</name>
<dbReference type="KEGG" id="saci:Sinac_1024"/>
<dbReference type="Pfam" id="PF04273">
    <property type="entry name" value="BLH_phosphatase"/>
    <property type="match status" value="1"/>
</dbReference>
<dbReference type="OrthoDB" id="270335at2"/>
<dbReference type="Proteomes" id="UP000010798">
    <property type="component" value="Chromosome"/>
</dbReference>
<keyword evidence="3" id="KW-1185">Reference proteome</keyword>
<protein>
    <recommendedName>
        <fullName evidence="1">Beta-lactamase hydrolase-like protein phosphatase-like domain-containing protein</fullName>
    </recommendedName>
</protein>
<feature type="domain" description="Beta-lactamase hydrolase-like protein phosphatase-like" evidence="1">
    <location>
        <begin position="5"/>
        <end position="113"/>
    </location>
</feature>
<organism evidence="2 3">
    <name type="scientific">Singulisphaera acidiphila (strain ATCC BAA-1392 / DSM 18658 / VKM B-2454 / MOB10)</name>
    <dbReference type="NCBI Taxonomy" id="886293"/>
    <lineage>
        <taxon>Bacteria</taxon>
        <taxon>Pseudomonadati</taxon>
        <taxon>Planctomycetota</taxon>
        <taxon>Planctomycetia</taxon>
        <taxon>Isosphaerales</taxon>
        <taxon>Isosphaeraceae</taxon>
        <taxon>Singulisphaera</taxon>
    </lineage>
</organism>
<dbReference type="RefSeq" id="WP_015244600.1">
    <property type="nucleotide sequence ID" value="NC_019892.1"/>
</dbReference>
<dbReference type="InterPro" id="IPR005939">
    <property type="entry name" value="BLH_phosphatase-like"/>
</dbReference>
<dbReference type="GO" id="GO:0016787">
    <property type="term" value="F:hydrolase activity"/>
    <property type="evidence" value="ECO:0007669"/>
    <property type="project" value="InterPro"/>
</dbReference>
<reference evidence="2 3" key="1">
    <citation type="submission" date="2012-02" db="EMBL/GenBank/DDBJ databases">
        <title>Complete sequence of chromosome of Singulisphaera acidiphila DSM 18658.</title>
        <authorList>
            <consortium name="US DOE Joint Genome Institute (JGI-PGF)"/>
            <person name="Lucas S."/>
            <person name="Copeland A."/>
            <person name="Lapidus A."/>
            <person name="Glavina del Rio T."/>
            <person name="Dalin E."/>
            <person name="Tice H."/>
            <person name="Bruce D."/>
            <person name="Goodwin L."/>
            <person name="Pitluck S."/>
            <person name="Peters L."/>
            <person name="Ovchinnikova G."/>
            <person name="Chertkov O."/>
            <person name="Kyrpides N."/>
            <person name="Mavromatis K."/>
            <person name="Ivanova N."/>
            <person name="Brettin T."/>
            <person name="Detter J.C."/>
            <person name="Han C."/>
            <person name="Larimer F."/>
            <person name="Land M."/>
            <person name="Hauser L."/>
            <person name="Markowitz V."/>
            <person name="Cheng J.-F."/>
            <person name="Hugenholtz P."/>
            <person name="Woyke T."/>
            <person name="Wu D."/>
            <person name="Tindall B."/>
            <person name="Pomrenke H."/>
            <person name="Brambilla E."/>
            <person name="Klenk H.-P."/>
            <person name="Eisen J.A."/>
        </authorList>
    </citation>
    <scope>NUCLEOTIDE SEQUENCE [LARGE SCALE GENOMIC DNA]</scope>
    <source>
        <strain evidence="3">ATCC BAA-1392 / DSM 18658 / VKM B-2454 / MOB10</strain>
    </source>
</reference>
<dbReference type="EMBL" id="CP003364">
    <property type="protein sequence ID" value="AGA25423.1"/>
    <property type="molecule type" value="Genomic_DNA"/>
</dbReference>
<evidence type="ECO:0000313" key="3">
    <source>
        <dbReference type="Proteomes" id="UP000010798"/>
    </source>
</evidence>
<proteinExistence type="predicted"/>
<dbReference type="SUPFAM" id="SSF52799">
    <property type="entry name" value="(Phosphotyrosine protein) phosphatases II"/>
    <property type="match status" value="1"/>
</dbReference>
<dbReference type="HOGENOM" id="CLU_105726_2_0_0"/>
<gene>
    <name evidence="2" type="ordered locus">Sinac_1024</name>
</gene>
<dbReference type="InterPro" id="IPR029021">
    <property type="entry name" value="Prot-tyrosine_phosphatase-like"/>
</dbReference>
<evidence type="ECO:0000313" key="2">
    <source>
        <dbReference type="EMBL" id="AGA25423.1"/>
    </source>
</evidence>
<evidence type="ECO:0000259" key="1">
    <source>
        <dbReference type="Pfam" id="PF04273"/>
    </source>
</evidence>
<dbReference type="eggNOG" id="COG3453">
    <property type="taxonomic scope" value="Bacteria"/>
</dbReference>
<sequence>MNVKRQITATIAIGDQPGETDLQRLKDDGYVGIVNLRNDGEPEQPLSTTAEGEKVRALGLGYLHNGVGGGPLTAQGVESVCEFIDQHTGSGKVLVHCRKGPRAAALVLLHQAKALGWKADEVVAKARGIGLEVEGGLRLLVENYLSEHPTAP</sequence>
<dbReference type="STRING" id="886293.Sinac_1024"/>
<accession>L0D9D0</accession>
<dbReference type="AlphaFoldDB" id="L0D9D0"/>